<dbReference type="Pfam" id="PF00595">
    <property type="entry name" value="PDZ"/>
    <property type="match status" value="1"/>
</dbReference>
<protein>
    <submittedName>
        <fullName evidence="6">Rho GTPase-activating protein 100F</fullName>
    </submittedName>
</protein>
<feature type="compositionally biased region" description="Basic and acidic residues" evidence="2">
    <location>
        <begin position="1227"/>
        <end position="1236"/>
    </location>
</feature>
<dbReference type="CDD" id="cd00030">
    <property type="entry name" value="C2"/>
    <property type="match status" value="1"/>
</dbReference>
<feature type="compositionally biased region" description="Low complexity" evidence="2">
    <location>
        <begin position="442"/>
        <end position="459"/>
    </location>
</feature>
<feature type="domain" description="C2" evidence="3">
    <location>
        <begin position="800"/>
        <end position="931"/>
    </location>
</feature>
<dbReference type="PROSITE" id="PS50106">
    <property type="entry name" value="PDZ"/>
    <property type="match status" value="1"/>
</dbReference>
<feature type="region of interest" description="Disordered" evidence="2">
    <location>
        <begin position="1182"/>
        <end position="1254"/>
    </location>
</feature>
<dbReference type="Gene3D" id="2.60.40.150">
    <property type="entry name" value="C2 domain"/>
    <property type="match status" value="1"/>
</dbReference>
<dbReference type="PANTHER" id="PTHR46150">
    <property type="entry name" value="RHO GTPASE-ACTIVATING PROTEIN 100F"/>
    <property type="match status" value="1"/>
</dbReference>
<dbReference type="Gene3D" id="1.10.555.10">
    <property type="entry name" value="Rho GTPase activation protein"/>
    <property type="match status" value="1"/>
</dbReference>
<dbReference type="GO" id="GO:0097060">
    <property type="term" value="C:synaptic membrane"/>
    <property type="evidence" value="ECO:0007669"/>
    <property type="project" value="TreeGrafter"/>
</dbReference>
<dbReference type="InterPro" id="IPR000198">
    <property type="entry name" value="RhoGAP_dom"/>
</dbReference>
<accession>A0A146LWU4</accession>
<feature type="domain" description="Rho-GAP" evidence="5">
    <location>
        <begin position="973"/>
        <end position="1175"/>
    </location>
</feature>
<dbReference type="PANTHER" id="PTHR46150:SF3">
    <property type="entry name" value="RHO GTPASE-ACTIVATING PROTEIN 100F"/>
    <property type="match status" value="1"/>
</dbReference>
<dbReference type="GO" id="GO:0005096">
    <property type="term" value="F:GTPase activator activity"/>
    <property type="evidence" value="ECO:0007669"/>
    <property type="project" value="UniProtKB-KW"/>
</dbReference>
<dbReference type="FunFam" id="1.10.555.10:FF:000031">
    <property type="entry name" value="rho GTPase-activating protein 100F isoform X6"/>
    <property type="match status" value="1"/>
</dbReference>
<dbReference type="InterPro" id="IPR036034">
    <property type="entry name" value="PDZ_sf"/>
</dbReference>
<dbReference type="EMBL" id="GDHC01006495">
    <property type="protein sequence ID" value="JAQ12134.1"/>
    <property type="molecule type" value="Transcribed_RNA"/>
</dbReference>
<feature type="compositionally biased region" description="Low complexity" evidence="2">
    <location>
        <begin position="1200"/>
        <end position="1213"/>
    </location>
</feature>
<evidence type="ECO:0000313" key="6">
    <source>
        <dbReference type="EMBL" id="JAQ12134.1"/>
    </source>
</evidence>
<dbReference type="SMART" id="SM00324">
    <property type="entry name" value="RhoGAP"/>
    <property type="match status" value="1"/>
</dbReference>
<organism evidence="6">
    <name type="scientific">Lygus hesperus</name>
    <name type="common">Western plant bug</name>
    <dbReference type="NCBI Taxonomy" id="30085"/>
    <lineage>
        <taxon>Eukaryota</taxon>
        <taxon>Metazoa</taxon>
        <taxon>Ecdysozoa</taxon>
        <taxon>Arthropoda</taxon>
        <taxon>Hexapoda</taxon>
        <taxon>Insecta</taxon>
        <taxon>Pterygota</taxon>
        <taxon>Neoptera</taxon>
        <taxon>Paraneoptera</taxon>
        <taxon>Hemiptera</taxon>
        <taxon>Heteroptera</taxon>
        <taxon>Panheteroptera</taxon>
        <taxon>Cimicomorpha</taxon>
        <taxon>Miridae</taxon>
        <taxon>Mirini</taxon>
        <taxon>Lygus</taxon>
    </lineage>
</organism>
<feature type="compositionally biased region" description="Pro residues" evidence="2">
    <location>
        <begin position="1182"/>
        <end position="1199"/>
    </location>
</feature>
<dbReference type="PROSITE" id="PS50238">
    <property type="entry name" value="RHOGAP"/>
    <property type="match status" value="1"/>
</dbReference>
<dbReference type="SMART" id="SM00239">
    <property type="entry name" value="C2"/>
    <property type="match status" value="1"/>
</dbReference>
<feature type="region of interest" description="Disordered" evidence="2">
    <location>
        <begin position="407"/>
        <end position="475"/>
    </location>
</feature>
<dbReference type="GO" id="GO:0016477">
    <property type="term" value="P:cell migration"/>
    <property type="evidence" value="ECO:0007669"/>
    <property type="project" value="TreeGrafter"/>
</dbReference>
<feature type="region of interest" description="Disordered" evidence="2">
    <location>
        <begin position="509"/>
        <end position="541"/>
    </location>
</feature>
<dbReference type="GO" id="GO:0007165">
    <property type="term" value="P:signal transduction"/>
    <property type="evidence" value="ECO:0007669"/>
    <property type="project" value="InterPro"/>
</dbReference>
<keyword evidence="1" id="KW-0343">GTPase activation</keyword>
<feature type="domain" description="PDZ" evidence="4">
    <location>
        <begin position="135"/>
        <end position="205"/>
    </location>
</feature>
<feature type="region of interest" description="Disordered" evidence="2">
    <location>
        <begin position="243"/>
        <end position="369"/>
    </location>
</feature>
<dbReference type="SUPFAM" id="SSF50156">
    <property type="entry name" value="PDZ domain-like"/>
    <property type="match status" value="1"/>
</dbReference>
<sequence length="1376" mass="149140">MAIGPRDAGLKKCQMVTTKVGQTTQRLQGRMLCCGRKKTGRETTPDLATSPRRLPNQKQPPPMVIQPDFRKVSGISSEMFRQIESIENEYEPPGGGRGEMVVRLLDPKSLGTAAAAAARPWLNLQATDTKGQVRLVEIVKRPGQTLGLYIREGNGIDRSDGVFISRIALESSVYNSGCLKVGDEILAVNMVDVTRMSLDDVVIIMSIPRRLILVTREGSPCPVGVTSQPHHKPLPVVVMKGQIGSRDASPSPCKLDEDRPPSRLAASRSHLALGLSGGGSHTDLHGAHDGSHGGHDEHRSLGQKRMANGGYYHTTPASTHHIPHSHTSHTMERGSWLYQPPPPPVVTEQPKSHHYTPSSSYDKPHPGTLESLAEKVSPSVHSFYPGGSSTTPRRMSATTSSGLLSYYGSSSRSKVMPRSGSDQHLPRVEYMDFNSSREPPAYRSSYRSTGPTSSSTYTTLARRQRSVDYSSDTEASRPSYYYYRQHSSGTGGLGTSALSSLEHSASARLSSLRSNSLPRDTRQPRSHIPTLPTHRGSTLRLERDSLLSSTGLDDDDGNLSAPEMSLTRKTRADDYRAWLSRAPSSSAIYQSVSRSGAGSLLASQKASQRFAFSSENLPQRTRQSELLYSTYRPGQLAAMGPLVSSSSTAGPIKSTTLDRVSLLDRSHSALDRSHSTLDRSHSTLDRSHSTLDRSHSTLDRTHSTLDRTHSTLDRGFSDHRVSTLDRVSSTLDRHHSSALTSRSASLRRMHNLLELEAKSMGKGSLPSPLSGSDLAAAIKPSLMQNERSTRHSSSLLHINPAEFLKYKQSVGRTGQADVSGLLWLHLLSGRGLRASTNPSGSTTNLGAGGNSVVRDLYCVLECDGVHKARTVVRTADLVFDWDETFELDLVSNRELDFLIYSWDPQYRHKLCYKGSVQLAALLSESPVHQLAVKIEPRGTLYMRLHHTTPQQTFLRKPKQPLMTRGKTQGIFGSELETVVNRESIASEILKGDALNIPTIVRRCVEEVERRGLDIIGLYRLCGSATKKRILREAFERSPRTVDLSSDNVPDINVITGVLKDYLRELPEPLVTKCLYQMLADAVSVCLPDDPQGNASLIFSILDCLPHVNRCTFIYLMNHLALVASQQDRNKMSTQALSVCFAPVLVLHSESSQSQLDFHSPIGVIKYLLDIWPSATERAPCLPPRPGCATPAPPPLPAKPKPQVVTSPVTPPSSSDDEYAKSAFDSKANFDSKKSVFERPSSNNHHMANGGAMAGPMGSMASPMGAMAGQMGSMAGQMGSMAPGALVGQSPANGGGFDAESLDSVQLGVAQPPIVTSAPSSPPKYTLKVNRNNPFAEDMEAVTPTSGSEVTDGGGGGAGGHDADGENSDDSATLNLK</sequence>
<dbReference type="InterPro" id="IPR052118">
    <property type="entry name" value="Rho-GAP_regulator"/>
</dbReference>
<feature type="region of interest" description="Disordered" evidence="2">
    <location>
        <begin position="37"/>
        <end position="64"/>
    </location>
</feature>
<dbReference type="SUPFAM" id="SSF49562">
    <property type="entry name" value="C2 domain (Calcium/lipid-binding domain, CaLB)"/>
    <property type="match status" value="1"/>
</dbReference>
<dbReference type="InterPro" id="IPR000008">
    <property type="entry name" value="C2_dom"/>
</dbReference>
<dbReference type="Pfam" id="PF00620">
    <property type="entry name" value="RhoGAP"/>
    <property type="match status" value="1"/>
</dbReference>
<evidence type="ECO:0000256" key="1">
    <source>
        <dbReference type="ARBA" id="ARBA00022468"/>
    </source>
</evidence>
<gene>
    <name evidence="6" type="primary">RhoGAP100F_1</name>
    <name evidence="6" type="ORF">g.83977</name>
</gene>
<dbReference type="SMART" id="SM00228">
    <property type="entry name" value="PDZ"/>
    <property type="match status" value="1"/>
</dbReference>
<dbReference type="InterPro" id="IPR035892">
    <property type="entry name" value="C2_domain_sf"/>
</dbReference>
<feature type="compositionally biased region" description="Low complexity" evidence="2">
    <location>
        <begin position="509"/>
        <end position="518"/>
    </location>
</feature>
<evidence type="ECO:0000259" key="5">
    <source>
        <dbReference type="PROSITE" id="PS50238"/>
    </source>
</evidence>
<evidence type="ECO:0000259" key="3">
    <source>
        <dbReference type="PROSITE" id="PS50004"/>
    </source>
</evidence>
<dbReference type="SUPFAM" id="SSF48350">
    <property type="entry name" value="GTPase activation domain, GAP"/>
    <property type="match status" value="1"/>
</dbReference>
<feature type="compositionally biased region" description="Low complexity" evidence="2">
    <location>
        <begin position="262"/>
        <end position="274"/>
    </location>
</feature>
<dbReference type="CDD" id="cd06718">
    <property type="entry name" value="PDZ_Par6-like"/>
    <property type="match status" value="1"/>
</dbReference>
<feature type="region of interest" description="Disordered" evidence="2">
    <location>
        <begin position="671"/>
        <end position="703"/>
    </location>
</feature>
<dbReference type="PROSITE" id="PS50004">
    <property type="entry name" value="C2"/>
    <property type="match status" value="1"/>
</dbReference>
<name>A0A146LWU4_LYGHE</name>
<dbReference type="InterPro" id="IPR008936">
    <property type="entry name" value="Rho_GTPase_activation_prot"/>
</dbReference>
<dbReference type="InterPro" id="IPR001478">
    <property type="entry name" value="PDZ"/>
</dbReference>
<dbReference type="GO" id="GO:0030030">
    <property type="term" value="P:cell projection organization"/>
    <property type="evidence" value="ECO:0007669"/>
    <property type="project" value="TreeGrafter"/>
</dbReference>
<feature type="compositionally biased region" description="Basic and acidic residues" evidence="2">
    <location>
        <begin position="282"/>
        <end position="300"/>
    </location>
</feature>
<dbReference type="GO" id="GO:0046578">
    <property type="term" value="P:regulation of Ras protein signal transduction"/>
    <property type="evidence" value="ECO:0007669"/>
    <property type="project" value="TreeGrafter"/>
</dbReference>
<evidence type="ECO:0000259" key="4">
    <source>
        <dbReference type="PROSITE" id="PS50106"/>
    </source>
</evidence>
<evidence type="ECO:0000256" key="2">
    <source>
        <dbReference type="SAM" id="MobiDB-lite"/>
    </source>
</evidence>
<reference evidence="6" key="1">
    <citation type="journal article" date="2016" name="Gigascience">
        <title>De novo construction of an expanded transcriptome assembly for the western tarnished plant bug, Lygus hesperus.</title>
        <authorList>
            <person name="Tassone E.E."/>
            <person name="Geib S.M."/>
            <person name="Hall B."/>
            <person name="Fabrick J.A."/>
            <person name="Brent C.S."/>
            <person name="Hull J.J."/>
        </authorList>
    </citation>
    <scope>NUCLEOTIDE SEQUENCE</scope>
</reference>
<feature type="region of interest" description="Disordered" evidence="2">
    <location>
        <begin position="1312"/>
        <end position="1376"/>
    </location>
</feature>
<dbReference type="InterPro" id="IPR057459">
    <property type="entry name" value="SYDE1/2_C2"/>
</dbReference>
<dbReference type="Gene3D" id="2.30.42.10">
    <property type="match status" value="1"/>
</dbReference>
<proteinExistence type="predicted"/>
<dbReference type="Pfam" id="PF25336">
    <property type="entry name" value="C2_SYDE"/>
    <property type="match status" value="1"/>
</dbReference>